<evidence type="ECO:0000256" key="1">
    <source>
        <dbReference type="SAM" id="SignalP"/>
    </source>
</evidence>
<accession>A0A423KK07</accession>
<evidence type="ECO:0000313" key="3">
    <source>
        <dbReference type="Proteomes" id="UP000283627"/>
    </source>
</evidence>
<feature type="signal peptide" evidence="1">
    <location>
        <begin position="1"/>
        <end position="19"/>
    </location>
</feature>
<comment type="caution">
    <text evidence="2">The sequence shown here is derived from an EMBL/GenBank/DDBJ whole genome shotgun (WGS) entry which is preliminary data.</text>
</comment>
<feature type="chain" id="PRO_5019357333" description="DUF3829 domain-containing protein" evidence="1">
    <location>
        <begin position="20"/>
        <end position="327"/>
    </location>
</feature>
<keyword evidence="1" id="KW-0732">Signal</keyword>
<reference evidence="2 3" key="1">
    <citation type="submission" date="2016-10" db="EMBL/GenBank/DDBJ databases">
        <title>Comparative genome analysis of multiple Pseudomonas spp. focuses on biocontrol and plant growth promoting traits.</title>
        <authorList>
            <person name="Tao X.-Y."/>
            <person name="Taylor C.G."/>
        </authorList>
    </citation>
    <scope>NUCLEOTIDE SEQUENCE [LARGE SCALE GENOMIC DNA]</scope>
    <source>
        <strain evidence="2 3">39A2</strain>
    </source>
</reference>
<dbReference type="Pfam" id="PF12889">
    <property type="entry name" value="DUF3829"/>
    <property type="match status" value="1"/>
</dbReference>
<proteinExistence type="predicted"/>
<protein>
    <recommendedName>
        <fullName evidence="4">DUF3829 domain-containing protein</fullName>
    </recommendedName>
</protein>
<gene>
    <name evidence="2" type="ORF">BK665_14470</name>
</gene>
<dbReference type="InterPro" id="IPR024291">
    <property type="entry name" value="DUF3829"/>
</dbReference>
<sequence length="327" mass="35604">MNYRMMMAATVLAASALLAGCGDKPDATANKQPSQSAAQQQQIEKYNLYVDVANSLTTSFQEARENYLTQQMPLLKGKAAPTSMRIENDILVDRSAAQLDTAAAMDAPIVEIDAAAKDFSTALKTLSPLSHELNNYANSKGYLADNGDKARQLSTDYLAALTLVAQKEAAFYKGLSDRDQALTKEAFDKAHKDTAAYYRAGLIYYGKLNNADANVLFAAPNDPAALDAFEKSLAQVADAAAGWDRKVTEQSAKSGKSCSGGMLEINEFIGQSRSMIKDIKDGVFKIEETGLMAKMPARMRSSNIVNSANRYNRNYSNVINRFNHPMC</sequence>
<dbReference type="PROSITE" id="PS51257">
    <property type="entry name" value="PROKAR_LIPOPROTEIN"/>
    <property type="match status" value="1"/>
</dbReference>
<evidence type="ECO:0000313" key="2">
    <source>
        <dbReference type="EMBL" id="RON53605.1"/>
    </source>
</evidence>
<dbReference type="RefSeq" id="WP_123406923.1">
    <property type="nucleotide sequence ID" value="NZ_MOBP01000009.1"/>
</dbReference>
<dbReference type="Proteomes" id="UP000283627">
    <property type="component" value="Unassembled WGS sequence"/>
</dbReference>
<evidence type="ECO:0008006" key="4">
    <source>
        <dbReference type="Google" id="ProtNLM"/>
    </source>
</evidence>
<organism evidence="2 3">
    <name type="scientific">Pseudomonas frederiksbergensis</name>
    <dbReference type="NCBI Taxonomy" id="104087"/>
    <lineage>
        <taxon>Bacteria</taxon>
        <taxon>Pseudomonadati</taxon>
        <taxon>Pseudomonadota</taxon>
        <taxon>Gammaproteobacteria</taxon>
        <taxon>Pseudomonadales</taxon>
        <taxon>Pseudomonadaceae</taxon>
        <taxon>Pseudomonas</taxon>
    </lineage>
</organism>
<name>A0A423KK07_9PSED</name>
<dbReference type="EMBL" id="MOBP01000009">
    <property type="protein sequence ID" value="RON53605.1"/>
    <property type="molecule type" value="Genomic_DNA"/>
</dbReference>
<dbReference type="OrthoDB" id="7596734at2"/>
<dbReference type="AlphaFoldDB" id="A0A423KK07"/>